<keyword evidence="8 9" id="KW-0472">Membrane</keyword>
<accession>K6ZU26</accession>
<evidence type="ECO:0000256" key="4">
    <source>
        <dbReference type="ARBA" id="ARBA00022475"/>
    </source>
</evidence>
<dbReference type="AlphaFoldDB" id="K6ZU26"/>
<keyword evidence="11" id="KW-1185">Reference proteome</keyword>
<dbReference type="OrthoDB" id="5586491at2"/>
<dbReference type="STRING" id="1129794.C427_5117"/>
<dbReference type="HOGENOM" id="CLU_072289_0_0_6"/>
<dbReference type="EMBL" id="CP003837">
    <property type="protein sequence ID" value="AGH47216.1"/>
    <property type="molecule type" value="Genomic_DNA"/>
</dbReference>
<dbReference type="GO" id="GO:0048472">
    <property type="term" value="F:threonine-phosphate decarboxylase activity"/>
    <property type="evidence" value="ECO:0007669"/>
    <property type="project" value="InterPro"/>
</dbReference>
<organism evidence="10 11">
    <name type="scientific">Paraglaciecola psychrophila 170</name>
    <dbReference type="NCBI Taxonomy" id="1129794"/>
    <lineage>
        <taxon>Bacteria</taxon>
        <taxon>Pseudomonadati</taxon>
        <taxon>Pseudomonadota</taxon>
        <taxon>Gammaproteobacteria</taxon>
        <taxon>Alteromonadales</taxon>
        <taxon>Alteromonadaceae</taxon>
        <taxon>Paraglaciecola</taxon>
    </lineage>
</organism>
<dbReference type="Proteomes" id="UP000011864">
    <property type="component" value="Chromosome"/>
</dbReference>
<evidence type="ECO:0000256" key="6">
    <source>
        <dbReference type="ARBA" id="ARBA00022692"/>
    </source>
</evidence>
<evidence type="ECO:0000256" key="8">
    <source>
        <dbReference type="ARBA" id="ARBA00023136"/>
    </source>
</evidence>
<dbReference type="eggNOG" id="COG1270">
    <property type="taxonomic scope" value="Bacteria"/>
</dbReference>
<keyword evidence="6 9" id="KW-0812">Transmembrane</keyword>
<feature type="transmembrane region" description="Helical" evidence="9">
    <location>
        <begin position="65"/>
        <end position="85"/>
    </location>
</feature>
<protein>
    <recommendedName>
        <fullName evidence="12">Adenosylcobinamide-phosphate synthase</fullName>
    </recommendedName>
</protein>
<dbReference type="Pfam" id="PF03186">
    <property type="entry name" value="CobD_Cbib"/>
    <property type="match status" value="1"/>
</dbReference>
<name>K6ZU26_9ALTE</name>
<dbReference type="RefSeq" id="WP_007641485.1">
    <property type="nucleotide sequence ID" value="NC_020514.1"/>
</dbReference>
<evidence type="ECO:0008006" key="12">
    <source>
        <dbReference type="Google" id="ProtNLM"/>
    </source>
</evidence>
<feature type="transmembrane region" description="Helical" evidence="9">
    <location>
        <begin position="167"/>
        <end position="186"/>
    </location>
</feature>
<reference evidence="10 11" key="1">
    <citation type="journal article" date="2013" name="Genome Announc.">
        <title>Complete Genome Sequence of Glaciecola psychrophila Strain 170T.</title>
        <authorList>
            <person name="Yin J."/>
            <person name="Chen J."/>
            <person name="Liu G."/>
            <person name="Yu Y."/>
            <person name="Song L."/>
            <person name="Wang X."/>
            <person name="Qu X."/>
        </authorList>
    </citation>
    <scope>NUCLEOTIDE SEQUENCE [LARGE SCALE GENOMIC DNA]</scope>
    <source>
        <strain evidence="10 11">170</strain>
    </source>
</reference>
<feature type="transmembrane region" description="Helical" evidence="9">
    <location>
        <begin position="302"/>
        <end position="319"/>
    </location>
</feature>
<dbReference type="GO" id="GO:0009236">
    <property type="term" value="P:cobalamin biosynthetic process"/>
    <property type="evidence" value="ECO:0007669"/>
    <property type="project" value="UniProtKB-UniPathway"/>
</dbReference>
<sequence>MHSIINTFLSEQLLPFWVLLLIVVVERYLPWPDKYHPLSFIRVLARGMQAKVLSPERNAIRQQKVSGSLACVVLLLPFCSILAVFKYLSEYPIFFEALMLLVALRFQDIPKQTRRVSAALLKQQKMLARHALSQIVIRETQKMSPLGMVKANIESLLLRYSYQYCSVIFWYLLTGGVGALIYRLVYELSLCWNTKLTRFKHFGQPVRSVVNILQWLPSKLASLSVVIAVNISQGSAAIFQRISYQCNHVFVLNLCGASLGIELGGPAYYELQKVRTKKCGGNRQVILADNIRALAAINRATWVWLTLYFFGCALAFLVAK</sequence>
<keyword evidence="4" id="KW-1003">Cell membrane</keyword>
<evidence type="ECO:0000256" key="5">
    <source>
        <dbReference type="ARBA" id="ARBA00022573"/>
    </source>
</evidence>
<evidence type="ECO:0000256" key="7">
    <source>
        <dbReference type="ARBA" id="ARBA00022989"/>
    </source>
</evidence>
<gene>
    <name evidence="10" type="ORF">C427_5117</name>
</gene>
<evidence type="ECO:0000256" key="3">
    <source>
        <dbReference type="ARBA" id="ARBA00006263"/>
    </source>
</evidence>
<dbReference type="PATRIC" id="fig|1129794.4.peg.5102"/>
<dbReference type="PANTHER" id="PTHR34308:SF1">
    <property type="entry name" value="COBALAMIN BIOSYNTHESIS PROTEIN CBIB"/>
    <property type="match status" value="1"/>
</dbReference>
<keyword evidence="5" id="KW-0169">Cobalamin biosynthesis</keyword>
<evidence type="ECO:0000256" key="1">
    <source>
        <dbReference type="ARBA" id="ARBA00004651"/>
    </source>
</evidence>
<dbReference type="UniPathway" id="UPA00148"/>
<proteinExistence type="inferred from homology"/>
<keyword evidence="7 9" id="KW-1133">Transmembrane helix</keyword>
<dbReference type="PANTHER" id="PTHR34308">
    <property type="entry name" value="COBALAMIN BIOSYNTHESIS PROTEIN CBIB"/>
    <property type="match status" value="1"/>
</dbReference>
<dbReference type="InterPro" id="IPR004485">
    <property type="entry name" value="Cobalamin_biosynth_CobD/CbiB"/>
</dbReference>
<dbReference type="GO" id="GO:0005886">
    <property type="term" value="C:plasma membrane"/>
    <property type="evidence" value="ECO:0007669"/>
    <property type="project" value="UniProtKB-SubCell"/>
</dbReference>
<comment type="subcellular location">
    <subcellularLocation>
        <location evidence="1">Cell membrane</location>
        <topology evidence="1">Multi-pass membrane protein</topology>
    </subcellularLocation>
</comment>
<comment type="pathway">
    <text evidence="2">Cofactor biosynthesis; adenosylcobalamin biosynthesis.</text>
</comment>
<evidence type="ECO:0000313" key="10">
    <source>
        <dbReference type="EMBL" id="AGH47216.1"/>
    </source>
</evidence>
<comment type="similarity">
    <text evidence="3">Belongs to the CobD/CbiB family.</text>
</comment>
<evidence type="ECO:0000256" key="2">
    <source>
        <dbReference type="ARBA" id="ARBA00004953"/>
    </source>
</evidence>
<dbReference type="KEGG" id="gps:C427_5117"/>
<evidence type="ECO:0000256" key="9">
    <source>
        <dbReference type="SAM" id="Phobius"/>
    </source>
</evidence>
<evidence type="ECO:0000313" key="11">
    <source>
        <dbReference type="Proteomes" id="UP000011864"/>
    </source>
</evidence>